<comment type="similarity">
    <text evidence="1 7">Belongs to the AB hydrolase superfamily. Lipase family.</text>
</comment>
<dbReference type="InterPro" id="IPR006693">
    <property type="entry name" value="AB_hydrolase_lipase"/>
</dbReference>
<dbReference type="Proteomes" id="UP000009168">
    <property type="component" value="Unassembled WGS sequence"/>
</dbReference>
<dbReference type="SUPFAM" id="SSF53474">
    <property type="entry name" value="alpha/beta-Hydrolases"/>
    <property type="match status" value="1"/>
</dbReference>
<keyword evidence="3 7" id="KW-0378">Hydrolase</keyword>
<feature type="active site" description="Charge relay system" evidence="8">
    <location>
        <position position="372"/>
    </location>
</feature>
<feature type="chain" id="PRO_5004201443" description="Lipase" evidence="9">
    <location>
        <begin position="21"/>
        <end position="404"/>
    </location>
</feature>
<keyword evidence="5" id="KW-0443">Lipid metabolism</keyword>
<dbReference type="STRING" id="312017.Q22LP7"/>
<gene>
    <name evidence="11" type="ORF">TTHERM_00701020</name>
</gene>
<protein>
    <recommendedName>
        <fullName evidence="7">Lipase</fullName>
    </recommendedName>
</protein>
<evidence type="ECO:0000256" key="2">
    <source>
        <dbReference type="ARBA" id="ARBA00022729"/>
    </source>
</evidence>
<dbReference type="HOGENOM" id="CLU_010974_0_0_1"/>
<feature type="domain" description="Partial AB-hydrolase lipase" evidence="10">
    <location>
        <begin position="37"/>
        <end position="95"/>
    </location>
</feature>
<dbReference type="PIRSF" id="PIRSF000862">
    <property type="entry name" value="Steryl_ester_lip"/>
    <property type="match status" value="1"/>
</dbReference>
<accession>Q22LP7</accession>
<dbReference type="InterPro" id="IPR029058">
    <property type="entry name" value="AB_hydrolase_fold"/>
</dbReference>
<keyword evidence="12" id="KW-1185">Reference proteome</keyword>
<keyword evidence="4 7" id="KW-0442">Lipid degradation</keyword>
<organism evidence="11 12">
    <name type="scientific">Tetrahymena thermophila (strain SB210)</name>
    <dbReference type="NCBI Taxonomy" id="312017"/>
    <lineage>
        <taxon>Eukaryota</taxon>
        <taxon>Sar</taxon>
        <taxon>Alveolata</taxon>
        <taxon>Ciliophora</taxon>
        <taxon>Intramacronucleata</taxon>
        <taxon>Oligohymenophorea</taxon>
        <taxon>Hymenostomatida</taxon>
        <taxon>Tetrahymenina</taxon>
        <taxon>Tetrahymenidae</taxon>
        <taxon>Tetrahymena</taxon>
    </lineage>
</organism>
<dbReference type="GO" id="GO:0016788">
    <property type="term" value="F:hydrolase activity, acting on ester bonds"/>
    <property type="evidence" value="ECO:0007669"/>
    <property type="project" value="InterPro"/>
</dbReference>
<reference evidence="12" key="1">
    <citation type="journal article" date="2006" name="PLoS Biol.">
        <title>Macronuclear genome sequence of the ciliate Tetrahymena thermophila, a model eukaryote.</title>
        <authorList>
            <person name="Eisen J.A."/>
            <person name="Coyne R.S."/>
            <person name="Wu M."/>
            <person name="Wu D."/>
            <person name="Thiagarajan M."/>
            <person name="Wortman J.R."/>
            <person name="Badger J.H."/>
            <person name="Ren Q."/>
            <person name="Amedeo P."/>
            <person name="Jones K.M."/>
            <person name="Tallon L.J."/>
            <person name="Delcher A.L."/>
            <person name="Salzberg S.L."/>
            <person name="Silva J.C."/>
            <person name="Haas B.J."/>
            <person name="Majoros W.H."/>
            <person name="Farzad M."/>
            <person name="Carlton J.M."/>
            <person name="Smith R.K. Jr."/>
            <person name="Garg J."/>
            <person name="Pearlman R.E."/>
            <person name="Karrer K.M."/>
            <person name="Sun L."/>
            <person name="Manning G."/>
            <person name="Elde N.C."/>
            <person name="Turkewitz A.P."/>
            <person name="Asai D.J."/>
            <person name="Wilkes D.E."/>
            <person name="Wang Y."/>
            <person name="Cai H."/>
            <person name="Collins K."/>
            <person name="Stewart B.A."/>
            <person name="Lee S.R."/>
            <person name="Wilamowska K."/>
            <person name="Weinberg Z."/>
            <person name="Ruzzo W.L."/>
            <person name="Wloga D."/>
            <person name="Gaertig J."/>
            <person name="Frankel J."/>
            <person name="Tsao C.-C."/>
            <person name="Gorovsky M.A."/>
            <person name="Keeling P.J."/>
            <person name="Waller R.F."/>
            <person name="Patron N.J."/>
            <person name="Cherry J.M."/>
            <person name="Stover N.A."/>
            <person name="Krieger C.J."/>
            <person name="del Toro C."/>
            <person name="Ryder H.F."/>
            <person name="Williamson S.C."/>
            <person name="Barbeau R.A."/>
            <person name="Hamilton E.P."/>
            <person name="Orias E."/>
        </authorList>
    </citation>
    <scope>NUCLEOTIDE SEQUENCE [LARGE SCALE GENOMIC DNA]</scope>
    <source>
        <strain evidence="12">SB210</strain>
    </source>
</reference>
<evidence type="ECO:0000256" key="8">
    <source>
        <dbReference type="PIRSR" id="PIRSR000862-1"/>
    </source>
</evidence>
<dbReference type="AlphaFoldDB" id="Q22LP7"/>
<feature type="active site" description="Charge relay system" evidence="8">
    <location>
        <position position="345"/>
    </location>
</feature>
<feature type="signal peptide" evidence="9">
    <location>
        <begin position="1"/>
        <end position="20"/>
    </location>
</feature>
<evidence type="ECO:0000313" key="11">
    <source>
        <dbReference type="EMBL" id="EAR86219.1"/>
    </source>
</evidence>
<evidence type="ECO:0000256" key="9">
    <source>
        <dbReference type="SAM" id="SignalP"/>
    </source>
</evidence>
<dbReference type="KEGG" id="tet:TTHERM_00701020"/>
<dbReference type="eggNOG" id="KOG2624">
    <property type="taxonomic scope" value="Eukaryota"/>
</dbReference>
<evidence type="ECO:0000256" key="1">
    <source>
        <dbReference type="ARBA" id="ARBA00010701"/>
    </source>
</evidence>
<proteinExistence type="inferred from homology"/>
<sequence>MKLQASLFIFTLLLLSQVQSQQLSDDDIKELANDSFVQICQKYNYPVEIHKITTQDGYILTYYRIQRPGTTIVSNLPVVYLQHGLVDSSFDFIINEVTKAPGFILANQGFDVWMGNSRGNDQSLEHISLNWQTDPEYWNFSWQEMSKYDLPAAFSYIANVTQAEKIDYIGHSQGTSIMFASLSEKDPIVSKYLGKFIAMGPVAYVNHSDAMFIDLIKKVKLTALLRKFNINYVMMPNQKVNSFVQLVCAYFPSFCGLFDQALANFDPKTDNLERFKVILGHYPTSTSSRTIEHWQQMLNNKKDASMKKFDYGLIGNLKKYGSIHAPEYDISSITQKVYLVAGAYDRIADITDATLLHNKLQNSEMYVIEGGHGTFMWARDISYFYQIVTPILHNKTPLVPPASS</sequence>
<evidence type="ECO:0000256" key="3">
    <source>
        <dbReference type="ARBA" id="ARBA00022801"/>
    </source>
</evidence>
<evidence type="ECO:0000256" key="6">
    <source>
        <dbReference type="ARBA" id="ARBA00023180"/>
    </source>
</evidence>
<keyword evidence="2 9" id="KW-0732">Signal</keyword>
<dbReference type="Pfam" id="PF04083">
    <property type="entry name" value="Abhydro_lipase"/>
    <property type="match status" value="1"/>
</dbReference>
<keyword evidence="6" id="KW-0325">Glycoprotein</keyword>
<evidence type="ECO:0000313" key="12">
    <source>
        <dbReference type="Proteomes" id="UP000009168"/>
    </source>
</evidence>
<dbReference type="InParanoid" id="Q22LP7"/>
<feature type="active site" description="Nucleophile" evidence="8">
    <location>
        <position position="172"/>
    </location>
</feature>
<evidence type="ECO:0000256" key="4">
    <source>
        <dbReference type="ARBA" id="ARBA00022963"/>
    </source>
</evidence>
<dbReference type="GeneID" id="7837888"/>
<evidence type="ECO:0000256" key="7">
    <source>
        <dbReference type="PIRNR" id="PIRNR000862"/>
    </source>
</evidence>
<evidence type="ECO:0000259" key="10">
    <source>
        <dbReference type="Pfam" id="PF04083"/>
    </source>
</evidence>
<dbReference type="PANTHER" id="PTHR11005">
    <property type="entry name" value="LYSOSOMAL ACID LIPASE-RELATED"/>
    <property type="match status" value="1"/>
</dbReference>
<dbReference type="OrthoDB" id="8040642at2759"/>
<dbReference type="GO" id="GO:0016042">
    <property type="term" value="P:lipid catabolic process"/>
    <property type="evidence" value="ECO:0007669"/>
    <property type="project" value="UniProtKB-KW"/>
</dbReference>
<dbReference type="RefSeq" id="XP_976814.1">
    <property type="nucleotide sequence ID" value="XM_971721.3"/>
</dbReference>
<name>Q22LP7_TETTS</name>
<evidence type="ECO:0000256" key="5">
    <source>
        <dbReference type="ARBA" id="ARBA00023098"/>
    </source>
</evidence>
<dbReference type="OMA" id="LGIEMCQ"/>
<dbReference type="FunFam" id="3.40.50.1820:FF:000057">
    <property type="entry name" value="Lipase"/>
    <property type="match status" value="1"/>
</dbReference>
<dbReference type="InterPro" id="IPR025483">
    <property type="entry name" value="Lipase_euk"/>
</dbReference>
<dbReference type="ESTHER" id="tetts-q22lp7">
    <property type="family name" value="Acidic_Lipase"/>
</dbReference>
<dbReference type="Gene3D" id="3.40.50.1820">
    <property type="entry name" value="alpha/beta hydrolase"/>
    <property type="match status" value="1"/>
</dbReference>
<dbReference type="EMBL" id="GG662861">
    <property type="protein sequence ID" value="EAR86219.1"/>
    <property type="molecule type" value="Genomic_DNA"/>
</dbReference>